<organism evidence="1 2">
    <name type="scientific">Glutamicibacter soli</name>
    <dbReference type="NCBI Taxonomy" id="453836"/>
    <lineage>
        <taxon>Bacteria</taxon>
        <taxon>Bacillati</taxon>
        <taxon>Actinomycetota</taxon>
        <taxon>Actinomycetes</taxon>
        <taxon>Micrococcales</taxon>
        <taxon>Micrococcaceae</taxon>
        <taxon>Glutamicibacter</taxon>
    </lineage>
</organism>
<proteinExistence type="predicted"/>
<dbReference type="AlphaFoldDB" id="A0A6L9G5V3"/>
<dbReference type="EMBL" id="WYDN01000014">
    <property type="protein sequence ID" value="NAZ17201.1"/>
    <property type="molecule type" value="Genomic_DNA"/>
</dbReference>
<dbReference type="Proteomes" id="UP000477543">
    <property type="component" value="Unassembled WGS sequence"/>
</dbReference>
<name>A0A6L9G5V3_9MICC</name>
<evidence type="ECO:0000313" key="2">
    <source>
        <dbReference type="Proteomes" id="UP000477543"/>
    </source>
</evidence>
<reference evidence="1 2" key="1">
    <citation type="submission" date="2020-01" db="EMBL/GenBank/DDBJ databases">
        <title>Glutamicibacter soli M275.</title>
        <authorList>
            <person name="Meng X."/>
        </authorList>
    </citation>
    <scope>NUCLEOTIDE SEQUENCE [LARGE SCALE GENOMIC DNA]</scope>
    <source>
        <strain evidence="1 2">M275</strain>
    </source>
</reference>
<gene>
    <name evidence="1" type="ORF">GT020_14145</name>
</gene>
<protein>
    <submittedName>
        <fullName evidence="1">Uncharacterized protein</fullName>
    </submittedName>
</protein>
<dbReference type="RefSeq" id="WP_161449706.1">
    <property type="nucleotide sequence ID" value="NZ_WYDN01000014.1"/>
</dbReference>
<accession>A0A6L9G5V3</accession>
<evidence type="ECO:0000313" key="1">
    <source>
        <dbReference type="EMBL" id="NAZ17201.1"/>
    </source>
</evidence>
<comment type="caution">
    <text evidence="1">The sequence shown here is derived from an EMBL/GenBank/DDBJ whole genome shotgun (WGS) entry which is preliminary data.</text>
</comment>
<sequence>MRNSRFFTVATAVVALLVMLGMVVMSSGVLGLIFDREPELDSYYLLKAALPGWS</sequence>